<name>A0A9E4NI34_9GAMM</name>
<protein>
    <submittedName>
        <fullName evidence="2">Uncharacterized protein</fullName>
    </submittedName>
</protein>
<accession>A0A9E4NI34</accession>
<evidence type="ECO:0000313" key="3">
    <source>
        <dbReference type="Proteomes" id="UP000886674"/>
    </source>
</evidence>
<organism evidence="2 3">
    <name type="scientific">Candidatus Thiodiazotropha taylori</name>
    <dbReference type="NCBI Taxonomy" id="2792791"/>
    <lineage>
        <taxon>Bacteria</taxon>
        <taxon>Pseudomonadati</taxon>
        <taxon>Pseudomonadota</taxon>
        <taxon>Gammaproteobacteria</taxon>
        <taxon>Chromatiales</taxon>
        <taxon>Sedimenticolaceae</taxon>
        <taxon>Candidatus Thiodiazotropha</taxon>
    </lineage>
</organism>
<evidence type="ECO:0000313" key="2">
    <source>
        <dbReference type="EMBL" id="MCG7977663.1"/>
    </source>
</evidence>
<comment type="caution">
    <text evidence="2">The sequence shown here is derived from an EMBL/GenBank/DDBJ whole genome shotgun (WGS) entry which is preliminary data.</text>
</comment>
<gene>
    <name evidence="2" type="ORF">JAY77_05905</name>
</gene>
<evidence type="ECO:0000256" key="1">
    <source>
        <dbReference type="SAM" id="MobiDB-lite"/>
    </source>
</evidence>
<feature type="compositionally biased region" description="Basic residues" evidence="1">
    <location>
        <begin position="72"/>
        <end position="83"/>
    </location>
</feature>
<dbReference type="Proteomes" id="UP000886674">
    <property type="component" value="Unassembled WGS sequence"/>
</dbReference>
<reference evidence="2" key="1">
    <citation type="journal article" date="2021" name="Proc. Natl. Acad. Sci. U.S.A.">
        <title>Global biogeography of chemosynthetic symbionts reveals both localized and globally distributed symbiont groups. .</title>
        <authorList>
            <person name="Osvatic J.T."/>
            <person name="Wilkins L.G.E."/>
            <person name="Leibrecht L."/>
            <person name="Leray M."/>
            <person name="Zauner S."/>
            <person name="Polzin J."/>
            <person name="Camacho Y."/>
            <person name="Gros O."/>
            <person name="van Gils J.A."/>
            <person name="Eisen J.A."/>
            <person name="Petersen J.M."/>
            <person name="Yuen B."/>
        </authorList>
    </citation>
    <scope>NUCLEOTIDE SEQUENCE</scope>
    <source>
        <strain evidence="2">MAGclacostrist055</strain>
    </source>
</reference>
<dbReference type="AlphaFoldDB" id="A0A9E4NI34"/>
<sequence>MRGTRSGWSLIPAKKKSTIKRSKIIQIMDLDTELLEYHAIVQVESPKLANTIIENLDGKTVNGLFLKPHRYQRRFPSRDRRSHTQASNQGEERRTSDRRRSKIIMRVVEIV</sequence>
<proteinExistence type="predicted"/>
<feature type="region of interest" description="Disordered" evidence="1">
    <location>
        <begin position="72"/>
        <end position="100"/>
    </location>
</feature>
<dbReference type="EMBL" id="JAEPCR010000022">
    <property type="protein sequence ID" value="MCG7977663.1"/>
    <property type="molecule type" value="Genomic_DNA"/>
</dbReference>